<sequence>MRGLGYSLLLFGFSVLLISVPADAEKYSNTEFFLAKSGIGDTYDLSIEEPSEATPKYWKCRDDPNQANTFYPLVSWETNMGGPLELGDSYSYSFWVESTNVQEISFRTTLYIRTQEGFNNLSVDEVTETSGFGSFLSENYTLELEDSSIDKSLFPDGVPAYTTLGLKLETSVTWAPDTENRTVWVKAAHSDFLSSFVLDFKHINIENDDYYFDNERVEAIDEDSLFIKVNVTNALGADNFDSSSAEIKIEGVSGGGKFKGSIQLKDKHTYAKYIQGKWWYQEDNGITTGNYVIEFTLKDNFGNIWTSSFSYYLEVDQYGLQIEFDEGNSANGQLPRGGKTDYSFKILNTGNTRDIFLITIDDSNLPSGWDISLQSDSSVDLQMSQSSYVQIRVEAPVSAKGGSSESVKVTITSSGNENIFEEVDLDTTVRTYSVVFLSVPEKISIDPEELDIDGYYTFQINLRNTGSDKDTFELGVTTSRSDWTIRVEVQGNDISAVTIDKSQSIAVDIVVRPVNYEDSLGEEVTFLMTADSISPGDGSATISSEIVVDVPVEKISDLSISIDEVMINNKPISILQSQDLQEGMPIVIQLTVNNNGGKSTGLFGVTLYEGSRIVDEFVVEQGISGFGSAPVILNWEAPSEGLKTLKVYVDFKQQTDESNSRRADNTLTLPITISEKTSSEGGGDDSEDSLLFGPNLLLTASILSLISVINRRKN</sequence>
<proteinExistence type="predicted"/>
<dbReference type="InterPro" id="IPR013783">
    <property type="entry name" value="Ig-like_fold"/>
</dbReference>
<dbReference type="Proteomes" id="UP000183138">
    <property type="component" value="Unassembled WGS sequence"/>
</dbReference>
<reference evidence="2 3" key="1">
    <citation type="submission" date="2016-08" db="EMBL/GenBank/DDBJ databases">
        <title>New Insights into Marine Group III Euryarchaeota, from dark to light.</title>
        <authorList>
            <person name="Haro-Moreno J.M."/>
            <person name="Rodriguez-Valera F."/>
            <person name="Lopez-Garcia P."/>
            <person name="Moreira D."/>
            <person name="Martin-Cuadrado A.B."/>
        </authorList>
    </citation>
    <scope>NUCLEOTIDE SEQUENCE [LARGE SCALE GENOMIC DNA]</scope>
    <source>
        <strain evidence="2">CG-Epi3</strain>
    </source>
</reference>
<protein>
    <recommendedName>
        <fullName evidence="1">CARDB domain-containing protein</fullName>
    </recommendedName>
</protein>
<evidence type="ECO:0000259" key="1">
    <source>
        <dbReference type="Pfam" id="PF07705"/>
    </source>
</evidence>
<evidence type="ECO:0000313" key="2">
    <source>
        <dbReference type="EMBL" id="OIR23184.1"/>
    </source>
</evidence>
<evidence type="ECO:0000313" key="3">
    <source>
        <dbReference type="Proteomes" id="UP000183138"/>
    </source>
</evidence>
<dbReference type="AlphaFoldDB" id="A0A1J5U455"/>
<feature type="domain" description="CARDB" evidence="1">
    <location>
        <begin position="574"/>
        <end position="660"/>
    </location>
</feature>
<dbReference type="Gene3D" id="2.60.40.10">
    <property type="entry name" value="Immunoglobulins"/>
    <property type="match status" value="1"/>
</dbReference>
<dbReference type="Pfam" id="PF07705">
    <property type="entry name" value="CARDB"/>
    <property type="match status" value="1"/>
</dbReference>
<accession>A0A1J5U455</accession>
<dbReference type="InterPro" id="IPR011635">
    <property type="entry name" value="CARDB"/>
</dbReference>
<organism evidence="2 3">
    <name type="scientific">Marine Group III euryarchaeote CG-Epi3</name>
    <dbReference type="NCBI Taxonomy" id="1888997"/>
    <lineage>
        <taxon>Archaea</taxon>
        <taxon>Methanobacteriati</taxon>
        <taxon>Thermoplasmatota</taxon>
        <taxon>Thermoplasmata</taxon>
        <taxon>Candidatus Thermoprofundales</taxon>
    </lineage>
</organism>
<name>A0A1J5U455_9ARCH</name>
<gene>
    <name evidence="2" type="ORF">BEU00_00620</name>
</gene>
<dbReference type="EMBL" id="MIYY01000023">
    <property type="protein sequence ID" value="OIR23184.1"/>
    <property type="molecule type" value="Genomic_DNA"/>
</dbReference>
<comment type="caution">
    <text evidence="2">The sequence shown here is derived from an EMBL/GenBank/DDBJ whole genome shotgun (WGS) entry which is preliminary data.</text>
</comment>